<accession>A0A4Q2D9Z2</accession>
<gene>
    <name evidence="2" type="ORF">EST38_g9411</name>
</gene>
<evidence type="ECO:0000256" key="1">
    <source>
        <dbReference type="SAM" id="MobiDB-lite"/>
    </source>
</evidence>
<sequence length="306" mass="34737">MNRFYDAANARLGLNTYLNRSMQESRDSEFLGGLNVQQCTVTMFNEPQCFRMTKRVDAQLEEVVVHVPGILCSKTLPPIERALVAKPSHVRNLRQYVKITGLGSLPFDSLCNKIDEVHARFCAELPGQEVAYPEFRPYEGDFALDLHSRYFTERRYAPRLRHQPFNDDVDPYHILEHVRGADFIHAPDNEVQFLKKTYDGNNCARYETLPPKALKEGDLVECSFGFVAYPLGKQGGHKLVLHLRAVSLISAIFREKSESAREAHLPPATTKGRKRDLGSDESAPILKRKYIPTDSHSLDLGSMTMN</sequence>
<dbReference type="OrthoDB" id="3269456at2759"/>
<comment type="caution">
    <text evidence="2">The sequence shown here is derived from an EMBL/GenBank/DDBJ whole genome shotgun (WGS) entry which is preliminary data.</text>
</comment>
<dbReference type="AlphaFoldDB" id="A0A4Q2D9Z2"/>
<evidence type="ECO:0000313" key="3">
    <source>
        <dbReference type="Proteomes" id="UP000290288"/>
    </source>
</evidence>
<feature type="region of interest" description="Disordered" evidence="1">
    <location>
        <begin position="260"/>
        <end position="279"/>
    </location>
</feature>
<organism evidence="2 3">
    <name type="scientific">Candolleomyces aberdarensis</name>
    <dbReference type="NCBI Taxonomy" id="2316362"/>
    <lineage>
        <taxon>Eukaryota</taxon>
        <taxon>Fungi</taxon>
        <taxon>Dikarya</taxon>
        <taxon>Basidiomycota</taxon>
        <taxon>Agaricomycotina</taxon>
        <taxon>Agaricomycetes</taxon>
        <taxon>Agaricomycetidae</taxon>
        <taxon>Agaricales</taxon>
        <taxon>Agaricineae</taxon>
        <taxon>Psathyrellaceae</taxon>
        <taxon>Candolleomyces</taxon>
    </lineage>
</organism>
<dbReference type="EMBL" id="SDEE01000437">
    <property type="protein sequence ID" value="RXW16443.1"/>
    <property type="molecule type" value="Genomic_DNA"/>
</dbReference>
<name>A0A4Q2D9Z2_9AGAR</name>
<reference evidence="2 3" key="1">
    <citation type="submission" date="2019-01" db="EMBL/GenBank/DDBJ databases">
        <title>Draft genome sequence of Psathyrella aberdarensis IHI B618.</title>
        <authorList>
            <person name="Buettner E."/>
            <person name="Kellner H."/>
        </authorList>
    </citation>
    <scope>NUCLEOTIDE SEQUENCE [LARGE SCALE GENOMIC DNA]</scope>
    <source>
        <strain evidence="2 3">IHI B618</strain>
    </source>
</reference>
<evidence type="ECO:0000313" key="2">
    <source>
        <dbReference type="EMBL" id="RXW16443.1"/>
    </source>
</evidence>
<dbReference type="STRING" id="2316362.A0A4Q2D9Z2"/>
<proteinExistence type="predicted"/>
<dbReference type="Proteomes" id="UP000290288">
    <property type="component" value="Unassembled WGS sequence"/>
</dbReference>
<keyword evidence="3" id="KW-1185">Reference proteome</keyword>
<protein>
    <submittedName>
        <fullName evidence="2">Uncharacterized protein</fullName>
    </submittedName>
</protein>